<organism evidence="2 3">
    <name type="scientific">Novosphingobium olei</name>
    <dbReference type="NCBI Taxonomy" id="2728851"/>
    <lineage>
        <taxon>Bacteria</taxon>
        <taxon>Pseudomonadati</taxon>
        <taxon>Pseudomonadota</taxon>
        <taxon>Alphaproteobacteria</taxon>
        <taxon>Sphingomonadales</taxon>
        <taxon>Sphingomonadaceae</taxon>
        <taxon>Novosphingobium</taxon>
    </lineage>
</organism>
<feature type="signal peptide" evidence="1">
    <location>
        <begin position="1"/>
        <end position="24"/>
    </location>
</feature>
<feature type="chain" id="PRO_5030569345" evidence="1">
    <location>
        <begin position="25"/>
        <end position="86"/>
    </location>
</feature>
<evidence type="ECO:0000256" key="1">
    <source>
        <dbReference type="SAM" id="SignalP"/>
    </source>
</evidence>
<sequence length="86" mass="8247">MTKLNKIALMGTALALCLSGTAQAATTRSGDAVPAVGKKAPKRTVAAVRGKRSAAGEDTAIIAAAAVGTLVVGGIALADSGNDSPG</sequence>
<proteinExistence type="predicted"/>
<name>A0A7Y0GAY9_9SPHN</name>
<comment type="caution">
    <text evidence="2">The sequence shown here is derived from an EMBL/GenBank/DDBJ whole genome shotgun (WGS) entry which is preliminary data.</text>
</comment>
<dbReference type="AlphaFoldDB" id="A0A7Y0GAY9"/>
<evidence type="ECO:0000313" key="3">
    <source>
        <dbReference type="Proteomes" id="UP000583556"/>
    </source>
</evidence>
<dbReference type="Proteomes" id="UP000583556">
    <property type="component" value="Unassembled WGS sequence"/>
</dbReference>
<accession>A0A7Y0GAY9</accession>
<dbReference type="EMBL" id="JABBGM010000005">
    <property type="protein sequence ID" value="NML94419.1"/>
    <property type="molecule type" value="Genomic_DNA"/>
</dbReference>
<gene>
    <name evidence="2" type="ORF">HHL27_12165</name>
</gene>
<evidence type="ECO:0000313" key="2">
    <source>
        <dbReference type="EMBL" id="NML94419.1"/>
    </source>
</evidence>
<dbReference type="RefSeq" id="WP_169493709.1">
    <property type="nucleotide sequence ID" value="NZ_JABBGM010000005.1"/>
</dbReference>
<protein>
    <submittedName>
        <fullName evidence="2">Uncharacterized protein</fullName>
    </submittedName>
</protein>
<keyword evidence="1" id="KW-0732">Signal</keyword>
<keyword evidence="3" id="KW-1185">Reference proteome</keyword>
<reference evidence="2 3" key="1">
    <citation type="submission" date="2020-04" db="EMBL/GenBank/DDBJ databases">
        <title>Novosphingobium sp. TW-4 isolated from soil.</title>
        <authorList>
            <person name="Dahal R.H."/>
            <person name="Chaudhary D.K."/>
        </authorList>
    </citation>
    <scope>NUCLEOTIDE SEQUENCE [LARGE SCALE GENOMIC DNA]</scope>
    <source>
        <strain evidence="2 3">TW-4</strain>
    </source>
</reference>